<reference evidence="2" key="1">
    <citation type="submission" date="2015-12" db="EMBL/GenBank/DDBJ databases">
        <title>Gene expression during late stages of embryo sac development: a critical building block for successful pollen-pistil interactions.</title>
        <authorList>
            <person name="Liu Y."/>
            <person name="Joly V."/>
            <person name="Sabar M."/>
            <person name="Matton D.P."/>
        </authorList>
    </citation>
    <scope>NUCLEOTIDE SEQUENCE</scope>
</reference>
<dbReference type="EMBL" id="GEDG01015913">
    <property type="protein sequence ID" value="JAP23032.1"/>
    <property type="molecule type" value="Transcribed_RNA"/>
</dbReference>
<feature type="compositionally biased region" description="Polar residues" evidence="1">
    <location>
        <begin position="163"/>
        <end position="183"/>
    </location>
</feature>
<proteinExistence type="predicted"/>
<protein>
    <submittedName>
        <fullName evidence="2">Putative ovule protein</fullName>
    </submittedName>
</protein>
<feature type="region of interest" description="Disordered" evidence="1">
    <location>
        <begin position="152"/>
        <end position="183"/>
    </location>
</feature>
<name>A0A0V0HSC2_SOLCH</name>
<sequence length="183" mass="21626">MRFFSRSLSGEVLEWFTSQETRQWPSWNALAKDFIERFAYNVEIVPDRYFLEKMKPKSTVSYREFAYRWRKETAMVQPPMSEKEIVEVFVRVQDPEYYDRIMLLVGAKFTEIVKVGETIEDGLRIEKIGRVVISLRSSRLLKKKREDMSSISYASAGKKPSRKFSSYQGRSRPLQNSYPTCFV</sequence>
<organism evidence="2">
    <name type="scientific">Solanum chacoense</name>
    <name type="common">Chaco potato</name>
    <dbReference type="NCBI Taxonomy" id="4108"/>
    <lineage>
        <taxon>Eukaryota</taxon>
        <taxon>Viridiplantae</taxon>
        <taxon>Streptophyta</taxon>
        <taxon>Embryophyta</taxon>
        <taxon>Tracheophyta</taxon>
        <taxon>Spermatophyta</taxon>
        <taxon>Magnoliopsida</taxon>
        <taxon>eudicotyledons</taxon>
        <taxon>Gunneridae</taxon>
        <taxon>Pentapetalae</taxon>
        <taxon>asterids</taxon>
        <taxon>lamiids</taxon>
        <taxon>Solanales</taxon>
        <taxon>Solanaceae</taxon>
        <taxon>Solanoideae</taxon>
        <taxon>Solaneae</taxon>
        <taxon>Solanum</taxon>
    </lineage>
</organism>
<evidence type="ECO:0000313" key="2">
    <source>
        <dbReference type="EMBL" id="JAP23032.1"/>
    </source>
</evidence>
<accession>A0A0V0HSC2</accession>
<dbReference type="AlphaFoldDB" id="A0A0V0HSC2"/>
<dbReference type="PANTHER" id="PTHR33223:SF8">
    <property type="entry name" value="OS04G0172440 PROTEIN"/>
    <property type="match status" value="1"/>
</dbReference>
<evidence type="ECO:0000256" key="1">
    <source>
        <dbReference type="SAM" id="MobiDB-lite"/>
    </source>
</evidence>
<dbReference type="PANTHER" id="PTHR33223">
    <property type="entry name" value="CCHC-TYPE DOMAIN-CONTAINING PROTEIN"/>
    <property type="match status" value="1"/>
</dbReference>